<keyword evidence="6" id="KW-0443">Lipid metabolism</keyword>
<keyword evidence="2" id="KW-0964">Secreted</keyword>
<evidence type="ECO:0000256" key="9">
    <source>
        <dbReference type="ARBA" id="ARBA00047591"/>
    </source>
</evidence>
<dbReference type="Pfam" id="PF01764">
    <property type="entry name" value="Lipase_3"/>
    <property type="match status" value="1"/>
</dbReference>
<reference evidence="13" key="1">
    <citation type="submission" date="2023-03" db="EMBL/GenBank/DDBJ databases">
        <title>Mating type loci evolution in Malassezia.</title>
        <authorList>
            <person name="Coelho M.A."/>
        </authorList>
    </citation>
    <scope>NUCLEOTIDE SEQUENCE</scope>
    <source>
        <strain evidence="13">CBS 10434</strain>
    </source>
</reference>
<keyword evidence="4" id="KW-0378">Hydrolase</keyword>
<evidence type="ECO:0000256" key="4">
    <source>
        <dbReference type="ARBA" id="ARBA00022801"/>
    </source>
</evidence>
<keyword evidence="5" id="KW-0442">Lipid degradation</keyword>
<dbReference type="SUPFAM" id="SSF53474">
    <property type="entry name" value="alpha/beta-Hydrolases"/>
    <property type="match status" value="1"/>
</dbReference>
<gene>
    <name evidence="13" type="ORF">MCAP1_002465</name>
</gene>
<comment type="catalytic activity">
    <reaction evidence="10">
        <text>a monoacylglycerol + H2O = glycerol + a fatty acid + H(+)</text>
        <dbReference type="Rhea" id="RHEA:15245"/>
        <dbReference type="ChEBI" id="CHEBI:15377"/>
        <dbReference type="ChEBI" id="CHEBI:15378"/>
        <dbReference type="ChEBI" id="CHEBI:17408"/>
        <dbReference type="ChEBI" id="CHEBI:17754"/>
        <dbReference type="ChEBI" id="CHEBI:28868"/>
    </reaction>
</comment>
<dbReference type="InterPro" id="IPR051218">
    <property type="entry name" value="Sec_MonoDiacylglyc_Lipase"/>
</dbReference>
<evidence type="ECO:0000256" key="10">
    <source>
        <dbReference type="ARBA" id="ARBA00048461"/>
    </source>
</evidence>
<evidence type="ECO:0000313" key="14">
    <source>
        <dbReference type="Proteomes" id="UP001220961"/>
    </source>
</evidence>
<evidence type="ECO:0000256" key="3">
    <source>
        <dbReference type="ARBA" id="ARBA00022729"/>
    </source>
</evidence>
<dbReference type="InterPro" id="IPR029058">
    <property type="entry name" value="AB_hydrolase_fold"/>
</dbReference>
<dbReference type="EMBL" id="CP119911">
    <property type="protein sequence ID" value="WFD20221.1"/>
    <property type="molecule type" value="Genomic_DNA"/>
</dbReference>
<evidence type="ECO:0000259" key="12">
    <source>
        <dbReference type="Pfam" id="PF01764"/>
    </source>
</evidence>
<comment type="subcellular location">
    <subcellularLocation>
        <location evidence="1">Secreted</location>
    </subcellularLocation>
</comment>
<dbReference type="GO" id="GO:0016042">
    <property type="term" value="P:lipid catabolic process"/>
    <property type="evidence" value="ECO:0007669"/>
    <property type="project" value="UniProtKB-KW"/>
</dbReference>
<evidence type="ECO:0000256" key="1">
    <source>
        <dbReference type="ARBA" id="ARBA00004613"/>
    </source>
</evidence>
<proteinExistence type="inferred from homology"/>
<evidence type="ECO:0000256" key="6">
    <source>
        <dbReference type="ARBA" id="ARBA00023098"/>
    </source>
</evidence>
<evidence type="ECO:0000256" key="5">
    <source>
        <dbReference type="ARBA" id="ARBA00022963"/>
    </source>
</evidence>
<sequence>MFFSRIAAIALGAIAISGASAATIERRAQSSTTQPVEVPYNTHMISQAAGLVQQSYCKPGSYKPGLQIGDSKLLWTTGDGNHRQRVLIYRSKSLGIAVAYEGTNTSSLLSDLNDVLVRPDPPNSRYGEYMPNGIKLMHGFQDSYIRLVDDVIPAIKKYKEQFNESRVTVIGHSLGAAIGLIAAMDVQYRIDCGLYKAYLFGLPRVGNAAFADLVDQTIGHKLHWFVSGRDWVPSVPPRAFGYQHPSNYVWIYPANSTNWKLYPGQENVHGFPTVSQEWGSFDDHEGVYFHTQIGASLGRCPATVGQD</sequence>
<comment type="similarity">
    <text evidence="8">Belongs to the AB hydrolase superfamily. Lipase family. Class 3 subfamily.</text>
</comment>
<keyword evidence="7" id="KW-1015">Disulfide bond</keyword>
<comment type="catalytic activity">
    <reaction evidence="9">
        <text>a diacylglycerol + H2O = a monoacylglycerol + a fatty acid + H(+)</text>
        <dbReference type="Rhea" id="RHEA:32731"/>
        <dbReference type="ChEBI" id="CHEBI:15377"/>
        <dbReference type="ChEBI" id="CHEBI:15378"/>
        <dbReference type="ChEBI" id="CHEBI:17408"/>
        <dbReference type="ChEBI" id="CHEBI:18035"/>
        <dbReference type="ChEBI" id="CHEBI:28868"/>
    </reaction>
</comment>
<dbReference type="CDD" id="cd00519">
    <property type="entry name" value="Lipase_3"/>
    <property type="match status" value="1"/>
</dbReference>
<dbReference type="AlphaFoldDB" id="A0AAF0ECD7"/>
<dbReference type="GO" id="GO:0016787">
    <property type="term" value="F:hydrolase activity"/>
    <property type="evidence" value="ECO:0007669"/>
    <property type="project" value="UniProtKB-KW"/>
</dbReference>
<evidence type="ECO:0000256" key="11">
    <source>
        <dbReference type="SAM" id="SignalP"/>
    </source>
</evidence>
<feature type="chain" id="PRO_5042050198" description="Fungal lipase-type domain-containing protein" evidence="11">
    <location>
        <begin position="22"/>
        <end position="307"/>
    </location>
</feature>
<evidence type="ECO:0000313" key="13">
    <source>
        <dbReference type="EMBL" id="WFD20221.1"/>
    </source>
</evidence>
<evidence type="ECO:0000256" key="7">
    <source>
        <dbReference type="ARBA" id="ARBA00023157"/>
    </source>
</evidence>
<keyword evidence="3 11" id="KW-0732">Signal</keyword>
<evidence type="ECO:0000256" key="8">
    <source>
        <dbReference type="ARBA" id="ARBA00043996"/>
    </source>
</evidence>
<dbReference type="InterPro" id="IPR002921">
    <property type="entry name" value="Fungal_lipase-type"/>
</dbReference>
<feature type="signal peptide" evidence="11">
    <location>
        <begin position="1"/>
        <end position="21"/>
    </location>
</feature>
<dbReference type="PANTHER" id="PTHR45856:SF25">
    <property type="entry name" value="FUNGAL LIPASE-LIKE DOMAIN-CONTAINING PROTEIN"/>
    <property type="match status" value="1"/>
</dbReference>
<dbReference type="GO" id="GO:0005576">
    <property type="term" value="C:extracellular region"/>
    <property type="evidence" value="ECO:0007669"/>
    <property type="project" value="UniProtKB-SubCell"/>
</dbReference>
<organism evidence="13 14">
    <name type="scientific">Malassezia caprae</name>
    <dbReference type="NCBI Taxonomy" id="1381934"/>
    <lineage>
        <taxon>Eukaryota</taxon>
        <taxon>Fungi</taxon>
        <taxon>Dikarya</taxon>
        <taxon>Basidiomycota</taxon>
        <taxon>Ustilaginomycotina</taxon>
        <taxon>Malasseziomycetes</taxon>
        <taxon>Malasseziales</taxon>
        <taxon>Malasseziaceae</taxon>
        <taxon>Malassezia</taxon>
    </lineage>
</organism>
<dbReference type="Gene3D" id="3.40.50.1820">
    <property type="entry name" value="alpha/beta hydrolase"/>
    <property type="match status" value="1"/>
</dbReference>
<protein>
    <recommendedName>
        <fullName evidence="12">Fungal lipase-type domain-containing protein</fullName>
    </recommendedName>
</protein>
<dbReference type="Proteomes" id="UP001220961">
    <property type="component" value="Chromosome 4"/>
</dbReference>
<keyword evidence="14" id="KW-1185">Reference proteome</keyword>
<dbReference type="PANTHER" id="PTHR45856">
    <property type="entry name" value="ALPHA/BETA-HYDROLASES SUPERFAMILY PROTEIN"/>
    <property type="match status" value="1"/>
</dbReference>
<accession>A0AAF0ECD7</accession>
<feature type="domain" description="Fungal lipase-type" evidence="12">
    <location>
        <begin position="98"/>
        <end position="238"/>
    </location>
</feature>
<name>A0AAF0ECD7_9BASI</name>
<evidence type="ECO:0000256" key="2">
    <source>
        <dbReference type="ARBA" id="ARBA00022525"/>
    </source>
</evidence>